<accession>A0A9D2PDL3</accession>
<dbReference type="EMBL" id="DWWL01000055">
    <property type="protein sequence ID" value="HJC48101.1"/>
    <property type="molecule type" value="Genomic_DNA"/>
</dbReference>
<dbReference type="AlphaFoldDB" id="A0A9D2PDL3"/>
<reference evidence="2" key="1">
    <citation type="journal article" date="2021" name="PeerJ">
        <title>Extensive microbial diversity within the chicken gut microbiome revealed by metagenomics and culture.</title>
        <authorList>
            <person name="Gilroy R."/>
            <person name="Ravi A."/>
            <person name="Getino M."/>
            <person name="Pursley I."/>
            <person name="Horton D.L."/>
            <person name="Alikhan N.F."/>
            <person name="Baker D."/>
            <person name="Gharbi K."/>
            <person name="Hall N."/>
            <person name="Watson M."/>
            <person name="Adriaenssens E.M."/>
            <person name="Foster-Nyarko E."/>
            <person name="Jarju S."/>
            <person name="Secka A."/>
            <person name="Antonio M."/>
            <person name="Oren A."/>
            <person name="Chaudhuri R.R."/>
            <person name="La Ragione R."/>
            <person name="Hildebrand F."/>
            <person name="Pallen M.J."/>
        </authorList>
    </citation>
    <scope>NUCLEOTIDE SEQUENCE</scope>
    <source>
        <strain evidence="2">CHK183-5548</strain>
    </source>
</reference>
<feature type="coiled-coil region" evidence="1">
    <location>
        <begin position="19"/>
        <end position="87"/>
    </location>
</feature>
<keyword evidence="1" id="KW-0175">Coiled coil</keyword>
<proteinExistence type="predicted"/>
<gene>
    <name evidence="2" type="ORF">IAA04_08625</name>
</gene>
<evidence type="ECO:0000313" key="2">
    <source>
        <dbReference type="EMBL" id="HJC48101.1"/>
    </source>
</evidence>
<comment type="caution">
    <text evidence="2">The sequence shown here is derived from an EMBL/GenBank/DDBJ whole genome shotgun (WGS) entry which is preliminary data.</text>
</comment>
<reference evidence="2" key="2">
    <citation type="submission" date="2021-04" db="EMBL/GenBank/DDBJ databases">
        <authorList>
            <person name="Gilroy R."/>
        </authorList>
    </citation>
    <scope>NUCLEOTIDE SEQUENCE</scope>
    <source>
        <strain evidence="2">CHK183-5548</strain>
    </source>
</reference>
<sequence length="103" mass="12022">MNNIISKISEIEASAASIMDAAAERKKEYAKEMEEKTAAFDREIEAETARQLEKLRESMEADAKKLLDAQRRDAEEAIRQMEETYRSRHTKYVEELFKSMTKE</sequence>
<organism evidence="2 3">
    <name type="scientific">Candidatus Lachnoclostridium pullistercoris</name>
    <dbReference type="NCBI Taxonomy" id="2838632"/>
    <lineage>
        <taxon>Bacteria</taxon>
        <taxon>Bacillati</taxon>
        <taxon>Bacillota</taxon>
        <taxon>Clostridia</taxon>
        <taxon>Lachnospirales</taxon>
        <taxon>Lachnospiraceae</taxon>
    </lineage>
</organism>
<name>A0A9D2PDL3_9FIRM</name>
<protein>
    <submittedName>
        <fullName evidence="2">ATPase</fullName>
    </submittedName>
</protein>
<evidence type="ECO:0000313" key="3">
    <source>
        <dbReference type="Proteomes" id="UP000823883"/>
    </source>
</evidence>
<dbReference type="Proteomes" id="UP000823883">
    <property type="component" value="Unassembled WGS sequence"/>
</dbReference>
<evidence type="ECO:0000256" key="1">
    <source>
        <dbReference type="SAM" id="Coils"/>
    </source>
</evidence>